<gene>
    <name evidence="2" type="ORF">H4R18_002173</name>
</gene>
<organism evidence="2 3">
    <name type="scientific">Coemansia javaensis</name>
    <dbReference type="NCBI Taxonomy" id="2761396"/>
    <lineage>
        <taxon>Eukaryota</taxon>
        <taxon>Fungi</taxon>
        <taxon>Fungi incertae sedis</taxon>
        <taxon>Zoopagomycota</taxon>
        <taxon>Kickxellomycotina</taxon>
        <taxon>Kickxellomycetes</taxon>
        <taxon>Kickxellales</taxon>
        <taxon>Kickxellaceae</taxon>
        <taxon>Coemansia</taxon>
    </lineage>
</organism>
<name>A0A9W8HIE6_9FUNG</name>
<evidence type="ECO:0000313" key="3">
    <source>
        <dbReference type="Proteomes" id="UP001140217"/>
    </source>
</evidence>
<feature type="transmembrane region" description="Helical" evidence="1">
    <location>
        <begin position="147"/>
        <end position="166"/>
    </location>
</feature>
<proteinExistence type="predicted"/>
<dbReference type="EMBL" id="JANBUL010000068">
    <property type="protein sequence ID" value="KAJ2782605.1"/>
    <property type="molecule type" value="Genomic_DNA"/>
</dbReference>
<dbReference type="Proteomes" id="UP001140217">
    <property type="component" value="Unassembled WGS sequence"/>
</dbReference>
<keyword evidence="1" id="KW-1133">Transmembrane helix</keyword>
<sequence length="205" mass="21969">MQSPVCLPVARVSRECSGFAYPARAPYHNGDRIVRRIHRLIRRAARTRAASGACTGAMRALACASVFPDCRARSNDDDGDDDDNDEGEGIPGYARLLHVSTESDVSAACSVPVDGLSQRLVESLERDMGGAAAAAVARTAPYEREMALLDVLSFAAFALVVWYLGFCLVRQWNAAMAVLRRPPSLAVLPPVVADSRHKSLADVGA</sequence>
<protein>
    <submittedName>
        <fullName evidence="2">Uncharacterized protein</fullName>
    </submittedName>
</protein>
<evidence type="ECO:0000313" key="2">
    <source>
        <dbReference type="EMBL" id="KAJ2782605.1"/>
    </source>
</evidence>
<reference evidence="2" key="1">
    <citation type="submission" date="2022-07" db="EMBL/GenBank/DDBJ databases">
        <title>Phylogenomic reconstructions and comparative analyses of Kickxellomycotina fungi.</title>
        <authorList>
            <person name="Reynolds N.K."/>
            <person name="Stajich J.E."/>
            <person name="Barry K."/>
            <person name="Grigoriev I.V."/>
            <person name="Crous P."/>
            <person name="Smith M.E."/>
        </authorList>
    </citation>
    <scope>NUCLEOTIDE SEQUENCE</scope>
    <source>
        <strain evidence="2">NBRC 105414</strain>
    </source>
</reference>
<keyword evidence="1" id="KW-0812">Transmembrane</keyword>
<evidence type="ECO:0000256" key="1">
    <source>
        <dbReference type="SAM" id="Phobius"/>
    </source>
</evidence>
<comment type="caution">
    <text evidence="2">The sequence shown here is derived from an EMBL/GenBank/DDBJ whole genome shotgun (WGS) entry which is preliminary data.</text>
</comment>
<dbReference type="AlphaFoldDB" id="A0A9W8HIE6"/>
<keyword evidence="1" id="KW-0472">Membrane</keyword>
<keyword evidence="3" id="KW-1185">Reference proteome</keyword>
<accession>A0A9W8HIE6</accession>